<dbReference type="EMBL" id="JAWNFV010000009">
    <property type="protein sequence ID" value="MDY5140671.1"/>
    <property type="molecule type" value="Genomic_DNA"/>
</dbReference>
<accession>A0AAW9HMN8</accession>
<dbReference type="AlphaFoldDB" id="A0AAW9HMN8"/>
<reference evidence="1 3" key="1">
    <citation type="submission" date="2023-10" db="EMBL/GenBank/DDBJ databases">
        <title>Whole Genome based description of the genera Actinobaculum and Actinotignum reveals a complex phylogenetic relationship within the species included in the genus Actinotignum.</title>
        <authorList>
            <person name="Jensen C.S."/>
            <person name="Dargis R."/>
            <person name="Kemp M."/>
            <person name="Christensen J.J."/>
        </authorList>
    </citation>
    <scope>NUCLEOTIDE SEQUENCE</scope>
    <source>
        <strain evidence="2 3">SLA_B089</strain>
        <strain evidence="1">SLA_B245</strain>
    </source>
</reference>
<dbReference type="RefSeq" id="WP_087069843.1">
    <property type="nucleotide sequence ID" value="NZ_CP136960.1"/>
</dbReference>
<evidence type="ECO:0000313" key="1">
    <source>
        <dbReference type="EMBL" id="MDY5140671.1"/>
    </source>
</evidence>
<protein>
    <submittedName>
        <fullName evidence="1">DUF3024 domain-containing protein</fullName>
    </submittedName>
</protein>
<dbReference type="Proteomes" id="UP001284901">
    <property type="component" value="Unassembled WGS sequence"/>
</dbReference>
<dbReference type="EMBL" id="JAWNFY010000031">
    <property type="protein sequence ID" value="MDY5147124.1"/>
    <property type="molecule type" value="Genomic_DNA"/>
</dbReference>
<evidence type="ECO:0000313" key="3">
    <source>
        <dbReference type="Proteomes" id="UP001284901"/>
    </source>
</evidence>
<organism evidence="1 4">
    <name type="scientific">Actinotignum timonense</name>
    <dbReference type="NCBI Taxonomy" id="1870995"/>
    <lineage>
        <taxon>Bacteria</taxon>
        <taxon>Bacillati</taxon>
        <taxon>Actinomycetota</taxon>
        <taxon>Actinomycetes</taxon>
        <taxon>Actinomycetales</taxon>
        <taxon>Actinomycetaceae</taxon>
        <taxon>Actinotignum</taxon>
    </lineage>
</organism>
<dbReference type="GeneID" id="92813676"/>
<proteinExistence type="predicted"/>
<dbReference type="InterPro" id="IPR021388">
    <property type="entry name" value="DUF3024"/>
</dbReference>
<keyword evidence="3" id="KW-1185">Reference proteome</keyword>
<comment type="caution">
    <text evidence="1">The sequence shown here is derived from an EMBL/GenBank/DDBJ whole genome shotgun (WGS) entry which is preliminary data.</text>
</comment>
<gene>
    <name evidence="1" type="ORF">R6G74_05010</name>
    <name evidence="2" type="ORF">R6P33_08860</name>
</gene>
<sequence length="108" mass="12782">MAIPEITLRRIERWCDALVPDSFKDELRYEFAVTNNYIVTILEVRPAWNGVGGPTRAPVARLRYIRKQWSLYWCDRNQKFHAYDIEPSLLVDDLLDYIENSNDPIFFG</sequence>
<dbReference type="Pfam" id="PF11225">
    <property type="entry name" value="DUF3024"/>
    <property type="match status" value="1"/>
</dbReference>
<dbReference type="Proteomes" id="UP001288320">
    <property type="component" value="Unassembled WGS sequence"/>
</dbReference>
<evidence type="ECO:0000313" key="4">
    <source>
        <dbReference type="Proteomes" id="UP001288320"/>
    </source>
</evidence>
<name>A0AAW9HMN8_9ACTO</name>
<evidence type="ECO:0000313" key="2">
    <source>
        <dbReference type="EMBL" id="MDY5147124.1"/>
    </source>
</evidence>